<sequence>MDVESWCRTRVHELDQLVVHQGHSINRILVNDPTRKTVTYLPNIEVVFLQIPGQVELMHKDVLKASNCKMHWQSNGKYLAVQVTRRRCSLFELFRFSEEEGHYYLELDEKILAFAWEPSGHRFAVIHGDQSNPGVSFYSMETFQIPGKVSKLATFEDKQADALFWSPRSKHIYSSG</sequence>
<dbReference type="Pfam" id="PF08662">
    <property type="entry name" value="eIF2A"/>
    <property type="match status" value="1"/>
</dbReference>
<keyword evidence="1" id="KW-0963">Cytoplasm</keyword>
<reference evidence="6" key="1">
    <citation type="journal article" date="2014" name="Nat. Commun.">
        <title>The emerging biofuel crop Camelina sativa retains a highly undifferentiated hexaploid genome structure.</title>
        <authorList>
            <person name="Kagale S."/>
            <person name="Koh C."/>
            <person name="Nixon J."/>
            <person name="Bollina V."/>
            <person name="Clarke W.E."/>
            <person name="Tuteja R."/>
            <person name="Spillane C."/>
            <person name="Robinson S.J."/>
            <person name="Links M.G."/>
            <person name="Clarke C."/>
            <person name="Higgins E.E."/>
            <person name="Huebert T."/>
            <person name="Sharpe A.G."/>
            <person name="Parkin I.A."/>
        </authorList>
    </citation>
    <scope>NUCLEOTIDE SEQUENCE [LARGE SCALE GENOMIC DNA]</scope>
    <source>
        <strain evidence="6">cv. DH55</strain>
    </source>
</reference>
<keyword evidence="4" id="KW-0648">Protein biosynthesis</keyword>
<dbReference type="GeneID" id="104759852"/>
<feature type="domain" description="Translation initiation factor beta propellor-like" evidence="5">
    <location>
        <begin position="60"/>
        <end position="175"/>
    </location>
</feature>
<keyword evidence="6" id="KW-1185">Reference proteome</keyword>
<dbReference type="PANTHER" id="PTHR14068:SF0">
    <property type="entry name" value="EUKARYOTIC TRANSLATION INITIATION FACTOR 3 SUBUNIT B"/>
    <property type="match status" value="1"/>
</dbReference>
<evidence type="ECO:0000256" key="1">
    <source>
        <dbReference type="ARBA" id="ARBA00022490"/>
    </source>
</evidence>
<dbReference type="PANTHER" id="PTHR14068">
    <property type="entry name" value="EUKARYOTIC TRANSLATION INITIATION FACTOR 3 EIF3 -RELATED"/>
    <property type="match status" value="1"/>
</dbReference>
<dbReference type="InterPro" id="IPR013979">
    <property type="entry name" value="TIF_beta_prop-like"/>
</dbReference>
<reference evidence="7" key="2">
    <citation type="submission" date="2025-08" db="UniProtKB">
        <authorList>
            <consortium name="RefSeq"/>
        </authorList>
    </citation>
    <scope>IDENTIFICATION</scope>
    <source>
        <tissue evidence="7">Leaf</tissue>
    </source>
</reference>
<gene>
    <name evidence="7" type="primary">LOC104759852</name>
</gene>
<evidence type="ECO:0000256" key="2">
    <source>
        <dbReference type="ARBA" id="ARBA00022540"/>
    </source>
</evidence>
<evidence type="ECO:0000313" key="6">
    <source>
        <dbReference type="Proteomes" id="UP000694864"/>
    </source>
</evidence>
<evidence type="ECO:0000256" key="3">
    <source>
        <dbReference type="ARBA" id="ARBA00022884"/>
    </source>
</evidence>
<protein>
    <submittedName>
        <fullName evidence="7">Eukaryotic translation initiation factor 3 subunit B-like</fullName>
    </submittedName>
</protein>
<keyword evidence="2" id="KW-0396">Initiation factor</keyword>
<evidence type="ECO:0000259" key="5">
    <source>
        <dbReference type="Pfam" id="PF08662"/>
    </source>
</evidence>
<dbReference type="Proteomes" id="UP000694864">
    <property type="component" value="Chromosome 17"/>
</dbReference>
<accession>A0ABM0X5I1</accession>
<name>A0ABM0X5I1_CAMSA</name>
<dbReference type="RefSeq" id="XP_010481033.1">
    <property type="nucleotide sequence ID" value="XM_010482731.1"/>
</dbReference>
<dbReference type="SUPFAM" id="SSF82171">
    <property type="entry name" value="DPP6 N-terminal domain-like"/>
    <property type="match status" value="1"/>
</dbReference>
<proteinExistence type="predicted"/>
<organism evidence="6 7">
    <name type="scientific">Camelina sativa</name>
    <name type="common">False flax</name>
    <name type="synonym">Myagrum sativum</name>
    <dbReference type="NCBI Taxonomy" id="90675"/>
    <lineage>
        <taxon>Eukaryota</taxon>
        <taxon>Viridiplantae</taxon>
        <taxon>Streptophyta</taxon>
        <taxon>Embryophyta</taxon>
        <taxon>Tracheophyta</taxon>
        <taxon>Spermatophyta</taxon>
        <taxon>Magnoliopsida</taxon>
        <taxon>eudicotyledons</taxon>
        <taxon>Gunneridae</taxon>
        <taxon>Pentapetalae</taxon>
        <taxon>rosids</taxon>
        <taxon>malvids</taxon>
        <taxon>Brassicales</taxon>
        <taxon>Brassicaceae</taxon>
        <taxon>Camelineae</taxon>
        <taxon>Camelina</taxon>
    </lineage>
</organism>
<evidence type="ECO:0000256" key="4">
    <source>
        <dbReference type="ARBA" id="ARBA00022917"/>
    </source>
</evidence>
<dbReference type="InterPro" id="IPR011400">
    <property type="entry name" value="EIF3B"/>
</dbReference>
<keyword evidence="3" id="KW-0694">RNA-binding</keyword>
<evidence type="ECO:0000313" key="7">
    <source>
        <dbReference type="RefSeq" id="XP_010481033.1"/>
    </source>
</evidence>